<protein>
    <recommendedName>
        <fullName evidence="1">Myb/SANT-like domain-containing protein</fullName>
    </recommendedName>
</protein>
<dbReference type="Pfam" id="PF12776">
    <property type="entry name" value="Myb_DNA-bind_3"/>
    <property type="match status" value="1"/>
</dbReference>
<accession>A0A9Q1Q8Y4</accession>
<dbReference type="Proteomes" id="UP001153076">
    <property type="component" value="Unassembled WGS sequence"/>
</dbReference>
<comment type="caution">
    <text evidence="2">The sequence shown here is derived from an EMBL/GenBank/DDBJ whole genome shotgun (WGS) entry which is preliminary data.</text>
</comment>
<sequence>MKLWDYGTRFTLNCLKEKGMYLKVLASFPAQYVEAETEKTLVKKQTVDGIGTVECLGGTMQSEQRLRDQRVSRPYILAGSIELLMASTRKGDKENSQDVEEMGCAAWSREILLIFCDLCIELIDKSTRKITSQRLCWTECKSFKRKLDELKHKYDGMRTRWSLWKKLKRKETSLGWDYEKGTITASDKWWMKKIDEDIKFKQFRNKGIEPELQSKMHQLFGAHVAMGDDITSPNMDPLPTPMEEDQLRAYIPSQPNSDGFQNQPFTLRILALGLVHGKSYGVIACPRPLLLLFLRGHKMKEAEMVKKKRSAAMMYEKLESMMEAIISEKKERDVEREARRIERKERRSKKSVSVKDGTTGVPNALAKICALPHFDPLHPIFIFACGLMEDPQKRMILLGLPNDESRFRWLIYL</sequence>
<evidence type="ECO:0000313" key="2">
    <source>
        <dbReference type="EMBL" id="KAJ8432824.1"/>
    </source>
</evidence>
<keyword evidence="3" id="KW-1185">Reference proteome</keyword>
<evidence type="ECO:0000259" key="1">
    <source>
        <dbReference type="Pfam" id="PF12776"/>
    </source>
</evidence>
<dbReference type="AlphaFoldDB" id="A0A9Q1Q8Y4"/>
<organism evidence="2 3">
    <name type="scientific">Carnegiea gigantea</name>
    <dbReference type="NCBI Taxonomy" id="171969"/>
    <lineage>
        <taxon>Eukaryota</taxon>
        <taxon>Viridiplantae</taxon>
        <taxon>Streptophyta</taxon>
        <taxon>Embryophyta</taxon>
        <taxon>Tracheophyta</taxon>
        <taxon>Spermatophyta</taxon>
        <taxon>Magnoliopsida</taxon>
        <taxon>eudicotyledons</taxon>
        <taxon>Gunneridae</taxon>
        <taxon>Pentapetalae</taxon>
        <taxon>Caryophyllales</taxon>
        <taxon>Cactineae</taxon>
        <taxon>Cactaceae</taxon>
        <taxon>Cactoideae</taxon>
        <taxon>Echinocereeae</taxon>
        <taxon>Carnegiea</taxon>
    </lineage>
</organism>
<proteinExistence type="predicted"/>
<evidence type="ECO:0000313" key="3">
    <source>
        <dbReference type="Proteomes" id="UP001153076"/>
    </source>
</evidence>
<name>A0A9Q1Q8Y4_9CARY</name>
<dbReference type="EMBL" id="JAKOGI010000581">
    <property type="protein sequence ID" value="KAJ8432824.1"/>
    <property type="molecule type" value="Genomic_DNA"/>
</dbReference>
<dbReference type="InterPro" id="IPR024752">
    <property type="entry name" value="Myb/SANT-like_dom"/>
</dbReference>
<dbReference type="PANTHER" id="PTHR31704">
    <property type="entry name" value="MYB/SANT-LIKE DNA-BINDING DOMAIN PROTEIN-RELATED"/>
    <property type="match status" value="1"/>
</dbReference>
<feature type="domain" description="Myb/SANT-like" evidence="1">
    <location>
        <begin position="107"/>
        <end position="192"/>
    </location>
</feature>
<dbReference type="OrthoDB" id="1280499at2759"/>
<dbReference type="PANTHER" id="PTHR31704:SF55">
    <property type="entry name" value="MYB_SANT-LIKE DNA-BINDING DOMAIN PROTEIN"/>
    <property type="match status" value="1"/>
</dbReference>
<gene>
    <name evidence="2" type="ORF">Cgig2_008538</name>
</gene>
<reference evidence="2" key="1">
    <citation type="submission" date="2022-04" db="EMBL/GenBank/DDBJ databases">
        <title>Carnegiea gigantea Genome sequencing and assembly v2.</title>
        <authorList>
            <person name="Copetti D."/>
            <person name="Sanderson M.J."/>
            <person name="Burquez A."/>
            <person name="Wojciechowski M.F."/>
        </authorList>
    </citation>
    <scope>NUCLEOTIDE SEQUENCE</scope>
    <source>
        <strain evidence="2">SGP5-SGP5p</strain>
        <tissue evidence="2">Aerial part</tissue>
    </source>
</reference>